<dbReference type="SUPFAM" id="SSF52283">
    <property type="entry name" value="Formate/glycerate dehydrogenase catalytic domain-like"/>
    <property type="match status" value="1"/>
</dbReference>
<protein>
    <submittedName>
        <fullName evidence="7">Hydroxyacid dehydrogenase</fullName>
    </submittedName>
</protein>
<dbReference type="FunFam" id="3.40.50.720:FF:000203">
    <property type="entry name" value="D-3-phosphoglycerate dehydrogenase (SerA)"/>
    <property type="match status" value="1"/>
</dbReference>
<evidence type="ECO:0000256" key="4">
    <source>
        <dbReference type="RuleBase" id="RU003719"/>
    </source>
</evidence>
<dbReference type="InterPro" id="IPR050857">
    <property type="entry name" value="D-2-hydroxyacid_DH"/>
</dbReference>
<dbReference type="PANTHER" id="PTHR42789:SF1">
    <property type="entry name" value="D-ISOMER SPECIFIC 2-HYDROXYACID DEHYDROGENASE FAMILY PROTEIN (AFU_ORTHOLOGUE AFUA_6G10090)"/>
    <property type="match status" value="1"/>
</dbReference>
<gene>
    <name evidence="7" type="ORF">F7O44_27735</name>
</gene>
<dbReference type="RefSeq" id="WP_162453587.1">
    <property type="nucleotide sequence ID" value="NZ_WLZY01000015.1"/>
</dbReference>
<organism evidence="7 8">
    <name type="scientific">Phytoactinopolyspora mesophila</name>
    <dbReference type="NCBI Taxonomy" id="2650750"/>
    <lineage>
        <taxon>Bacteria</taxon>
        <taxon>Bacillati</taxon>
        <taxon>Actinomycetota</taxon>
        <taxon>Actinomycetes</taxon>
        <taxon>Jiangellales</taxon>
        <taxon>Jiangellaceae</taxon>
        <taxon>Phytoactinopolyspora</taxon>
    </lineage>
</organism>
<dbReference type="Pfam" id="PF00389">
    <property type="entry name" value="2-Hacid_dh"/>
    <property type="match status" value="1"/>
</dbReference>
<dbReference type="PANTHER" id="PTHR42789">
    <property type="entry name" value="D-ISOMER SPECIFIC 2-HYDROXYACID DEHYDROGENASE FAMILY PROTEIN (AFU_ORTHOLOGUE AFUA_6G10090)"/>
    <property type="match status" value="1"/>
</dbReference>
<keyword evidence="2 4" id="KW-0560">Oxidoreductase</keyword>
<dbReference type="PROSITE" id="PS00671">
    <property type="entry name" value="D_2_HYDROXYACID_DH_3"/>
    <property type="match status" value="1"/>
</dbReference>
<dbReference type="InterPro" id="IPR029753">
    <property type="entry name" value="D-isomer_DH_CS"/>
</dbReference>
<feature type="domain" description="D-isomer specific 2-hydroxyacid dehydrogenase NAD-binding" evidence="6">
    <location>
        <begin position="133"/>
        <end position="311"/>
    </location>
</feature>
<name>A0A7K3MD06_9ACTN</name>
<dbReference type="Proteomes" id="UP000460435">
    <property type="component" value="Unassembled WGS sequence"/>
</dbReference>
<proteinExistence type="inferred from homology"/>
<feature type="domain" description="D-isomer specific 2-hydroxyacid dehydrogenase catalytic" evidence="5">
    <location>
        <begin position="59"/>
        <end position="343"/>
    </location>
</feature>
<sequence>MNEQWPILLAGDHFVRNDILEDRLRREVPRQHELDIRTMTLPWPLVPFGKVGEVDEASDVEESLTELVGDAQIVVTQMAPFTTRVLDAATALKLIVCTRGGPVNVNVEAATERGVLVCNTAGRNAVAAAEHAVTLMLSTLRAIPRIHNGVAAGQWRSDLYAYDECGSELSGSTVGLIGYGAIGRRVARILQAFDATVIVSDPFVDPADLPPGVELVDLPALLSRSDVVTLHSRLTPETANMINRETLGAMRPGSYLVNTARGGLVDYEALADALETGQVAGAGLDVFPAEPLPEGWPLLSSDRVVMTPHLAGATRQTAHRAADLAAAAVAAFVEDRELPGVVNPKAGRTG</sequence>
<evidence type="ECO:0000313" key="8">
    <source>
        <dbReference type="Proteomes" id="UP000460435"/>
    </source>
</evidence>
<dbReference type="InterPro" id="IPR036291">
    <property type="entry name" value="NAD(P)-bd_dom_sf"/>
</dbReference>
<dbReference type="InterPro" id="IPR006139">
    <property type="entry name" value="D-isomer_2_OHA_DH_cat_dom"/>
</dbReference>
<evidence type="ECO:0000259" key="6">
    <source>
        <dbReference type="Pfam" id="PF02826"/>
    </source>
</evidence>
<evidence type="ECO:0000313" key="7">
    <source>
        <dbReference type="EMBL" id="NDL60872.1"/>
    </source>
</evidence>
<dbReference type="AlphaFoldDB" id="A0A7K3MD06"/>
<evidence type="ECO:0000256" key="3">
    <source>
        <dbReference type="ARBA" id="ARBA00023027"/>
    </source>
</evidence>
<reference evidence="7 8" key="1">
    <citation type="submission" date="2019-11" db="EMBL/GenBank/DDBJ databases">
        <authorList>
            <person name="Li X.-J."/>
            <person name="Feng X.-M."/>
        </authorList>
    </citation>
    <scope>NUCLEOTIDE SEQUENCE [LARGE SCALE GENOMIC DNA]</scope>
    <source>
        <strain evidence="7 8">XMNu-373</strain>
    </source>
</reference>
<evidence type="ECO:0000259" key="5">
    <source>
        <dbReference type="Pfam" id="PF00389"/>
    </source>
</evidence>
<dbReference type="InterPro" id="IPR006140">
    <property type="entry name" value="D-isomer_DH_NAD-bd"/>
</dbReference>
<comment type="caution">
    <text evidence="7">The sequence shown here is derived from an EMBL/GenBank/DDBJ whole genome shotgun (WGS) entry which is preliminary data.</text>
</comment>
<dbReference type="SUPFAM" id="SSF51735">
    <property type="entry name" value="NAD(P)-binding Rossmann-fold domains"/>
    <property type="match status" value="1"/>
</dbReference>
<dbReference type="CDD" id="cd12171">
    <property type="entry name" value="2-Hacid_dh_10"/>
    <property type="match status" value="1"/>
</dbReference>
<dbReference type="EMBL" id="WLZY01000015">
    <property type="protein sequence ID" value="NDL60872.1"/>
    <property type="molecule type" value="Genomic_DNA"/>
</dbReference>
<dbReference type="GO" id="GO:0051287">
    <property type="term" value="F:NAD binding"/>
    <property type="evidence" value="ECO:0007669"/>
    <property type="project" value="InterPro"/>
</dbReference>
<comment type="similarity">
    <text evidence="1 4">Belongs to the D-isomer specific 2-hydroxyacid dehydrogenase family.</text>
</comment>
<dbReference type="GO" id="GO:0016616">
    <property type="term" value="F:oxidoreductase activity, acting on the CH-OH group of donors, NAD or NADP as acceptor"/>
    <property type="evidence" value="ECO:0007669"/>
    <property type="project" value="InterPro"/>
</dbReference>
<evidence type="ECO:0000256" key="1">
    <source>
        <dbReference type="ARBA" id="ARBA00005854"/>
    </source>
</evidence>
<keyword evidence="3" id="KW-0520">NAD</keyword>
<dbReference type="Pfam" id="PF02826">
    <property type="entry name" value="2-Hacid_dh_C"/>
    <property type="match status" value="1"/>
</dbReference>
<keyword evidence="8" id="KW-1185">Reference proteome</keyword>
<evidence type="ECO:0000256" key="2">
    <source>
        <dbReference type="ARBA" id="ARBA00023002"/>
    </source>
</evidence>
<dbReference type="Gene3D" id="3.40.50.720">
    <property type="entry name" value="NAD(P)-binding Rossmann-like Domain"/>
    <property type="match status" value="2"/>
</dbReference>
<accession>A0A7K3MD06</accession>